<dbReference type="FunFam" id="3.20.20.60:FF:000003">
    <property type="entry name" value="3-methyl-2-oxobutanoate hydroxymethyltransferase"/>
    <property type="match status" value="1"/>
</dbReference>
<dbReference type="UniPathway" id="UPA00028">
    <property type="reaction ID" value="UER00003"/>
</dbReference>
<evidence type="ECO:0000256" key="7">
    <source>
        <dbReference type="HAMAP-Rule" id="MF_00156"/>
    </source>
</evidence>
<accession>A0A521G391</accession>
<reference evidence="11" key="1">
    <citation type="submission" date="2017-07" db="EMBL/GenBank/DDBJ databases">
        <title>The cable genome - Insights into the physiology and evolution of filamentous bacteria capable of sulfide oxidation via long distance electron transfer.</title>
        <authorList>
            <person name="Thorup C."/>
            <person name="Bjerg J.T."/>
            <person name="Schreiber L."/>
            <person name="Nielsen L.P."/>
            <person name="Kjeldsen K.U."/>
            <person name="Boesen T."/>
            <person name="Boggild A."/>
            <person name="Meysman F."/>
            <person name="Geelhoed J."/>
            <person name="Schramm A."/>
        </authorList>
    </citation>
    <scope>NUCLEOTIDE SEQUENCE [LARGE SCALE GENOMIC DNA]</scope>
    <source>
        <strain evidence="11">GS</strain>
    </source>
</reference>
<evidence type="ECO:0000256" key="9">
    <source>
        <dbReference type="PIRSR" id="PIRSR000388-2"/>
    </source>
</evidence>
<evidence type="ECO:0000256" key="6">
    <source>
        <dbReference type="ARBA" id="ARBA00056497"/>
    </source>
</evidence>
<feature type="binding site" evidence="7 10">
    <location>
        <position position="105"/>
    </location>
    <ligand>
        <name>Mg(2+)</name>
        <dbReference type="ChEBI" id="CHEBI:18420"/>
    </ligand>
</feature>
<feature type="binding site" evidence="7 9">
    <location>
        <position position="135"/>
    </location>
    <ligand>
        <name>3-methyl-2-oxobutanoate</name>
        <dbReference type="ChEBI" id="CHEBI:11851"/>
    </ligand>
</feature>
<dbReference type="GO" id="GO:0015940">
    <property type="term" value="P:pantothenate biosynthetic process"/>
    <property type="evidence" value="ECO:0007669"/>
    <property type="project" value="UniProtKB-UniRule"/>
</dbReference>
<keyword evidence="5 7" id="KW-0808">Transferase</keyword>
<dbReference type="NCBIfam" id="TIGR00222">
    <property type="entry name" value="panB"/>
    <property type="match status" value="1"/>
</dbReference>
<keyword evidence="4 7" id="KW-0566">Pantothenate biosynthesis</keyword>
<proteinExistence type="inferred from homology"/>
<dbReference type="Gene3D" id="3.20.20.60">
    <property type="entry name" value="Phosphoenolpyruvate-binding domains"/>
    <property type="match status" value="1"/>
</dbReference>
<dbReference type="SUPFAM" id="SSF51621">
    <property type="entry name" value="Phosphoenolpyruvate/pyruvate domain"/>
    <property type="match status" value="1"/>
</dbReference>
<evidence type="ECO:0000313" key="11">
    <source>
        <dbReference type="EMBL" id="TAA75477.1"/>
    </source>
</evidence>
<feature type="binding site" evidence="7 10">
    <location>
        <position position="66"/>
    </location>
    <ligand>
        <name>Mg(2+)</name>
        <dbReference type="ChEBI" id="CHEBI:18420"/>
    </ligand>
</feature>
<feature type="active site" description="Proton acceptor" evidence="7 8">
    <location>
        <position position="204"/>
    </location>
</feature>
<dbReference type="GO" id="GO:0005737">
    <property type="term" value="C:cytoplasm"/>
    <property type="evidence" value="ECO:0007669"/>
    <property type="project" value="UniProtKB-SubCell"/>
</dbReference>
<comment type="similarity">
    <text evidence="2 7">Belongs to the PanB family.</text>
</comment>
<comment type="cofactor">
    <cofactor evidence="7 10">
        <name>Mg(2+)</name>
        <dbReference type="ChEBI" id="CHEBI:18420"/>
    </cofactor>
    <text evidence="7 10">Binds 1 Mg(2+) ion per subunit.</text>
</comment>
<evidence type="ECO:0000256" key="3">
    <source>
        <dbReference type="ARBA" id="ARBA00011424"/>
    </source>
</evidence>
<evidence type="ECO:0000256" key="5">
    <source>
        <dbReference type="ARBA" id="ARBA00022679"/>
    </source>
</evidence>
<name>A0A521G391_9BACT</name>
<comment type="catalytic activity">
    <reaction evidence="7">
        <text>(6R)-5,10-methylene-5,6,7,8-tetrahydrofolate + 3-methyl-2-oxobutanoate + H2O = 2-dehydropantoate + (6S)-5,6,7,8-tetrahydrofolate</text>
        <dbReference type="Rhea" id="RHEA:11824"/>
        <dbReference type="ChEBI" id="CHEBI:11561"/>
        <dbReference type="ChEBI" id="CHEBI:11851"/>
        <dbReference type="ChEBI" id="CHEBI:15377"/>
        <dbReference type="ChEBI" id="CHEBI:15636"/>
        <dbReference type="ChEBI" id="CHEBI:57453"/>
        <dbReference type="EC" id="2.1.2.11"/>
    </reaction>
</comment>
<feature type="binding site" evidence="7 9">
    <location>
        <begin position="66"/>
        <end position="67"/>
    </location>
    <ligand>
        <name>3-methyl-2-oxobutanoate</name>
        <dbReference type="ChEBI" id="CHEBI:11851"/>
    </ligand>
</feature>
<dbReference type="Proteomes" id="UP000316238">
    <property type="component" value="Unassembled WGS sequence"/>
</dbReference>
<dbReference type="InterPro" id="IPR003700">
    <property type="entry name" value="Pantoate_hydroxy_MeTrfase"/>
</dbReference>
<evidence type="ECO:0000256" key="8">
    <source>
        <dbReference type="PIRSR" id="PIRSR000388-1"/>
    </source>
</evidence>
<dbReference type="AlphaFoldDB" id="A0A521G391"/>
<dbReference type="PANTHER" id="PTHR20881:SF0">
    <property type="entry name" value="3-METHYL-2-OXOBUTANOATE HYDROXYMETHYLTRANSFERASE"/>
    <property type="match status" value="1"/>
</dbReference>
<organism evidence="11 12">
    <name type="scientific">Candidatus Electronema aureum</name>
    <dbReference type="NCBI Taxonomy" id="2005002"/>
    <lineage>
        <taxon>Bacteria</taxon>
        <taxon>Pseudomonadati</taxon>
        <taxon>Thermodesulfobacteriota</taxon>
        <taxon>Desulfobulbia</taxon>
        <taxon>Desulfobulbales</taxon>
        <taxon>Desulfobulbaceae</taxon>
        <taxon>Candidatus Electronema</taxon>
    </lineage>
</organism>
<comment type="function">
    <text evidence="6 7">Catalyzes the reversible reaction in which hydroxymethyl group from 5,10-methylenetetrahydrofolate is transferred onto alpha-ketoisovalerate to form ketopantoate.</text>
</comment>
<dbReference type="PIRSF" id="PIRSF000388">
    <property type="entry name" value="Pantoate_hydroxy_MeTrfase"/>
    <property type="match status" value="1"/>
</dbReference>
<dbReference type="Pfam" id="PF02548">
    <property type="entry name" value="Pantoate_transf"/>
    <property type="match status" value="1"/>
</dbReference>
<evidence type="ECO:0000256" key="10">
    <source>
        <dbReference type="PIRSR" id="PIRSR000388-3"/>
    </source>
</evidence>
<dbReference type="EC" id="2.1.2.11" evidence="7"/>
<evidence type="ECO:0000256" key="4">
    <source>
        <dbReference type="ARBA" id="ARBA00022655"/>
    </source>
</evidence>
<protein>
    <recommendedName>
        <fullName evidence="7">3-methyl-2-oxobutanoate hydroxymethyltransferase</fullName>
        <ecNumber evidence="7">2.1.2.11</ecNumber>
    </recommendedName>
    <alternativeName>
        <fullName evidence="7">Ketopantoate hydroxymethyltransferase</fullName>
        <shortName evidence="7">KPHMT</shortName>
    </alternativeName>
</protein>
<evidence type="ECO:0000256" key="2">
    <source>
        <dbReference type="ARBA" id="ARBA00008676"/>
    </source>
</evidence>
<dbReference type="GO" id="GO:0008168">
    <property type="term" value="F:methyltransferase activity"/>
    <property type="evidence" value="ECO:0007669"/>
    <property type="project" value="UniProtKB-KW"/>
</dbReference>
<dbReference type="EMBL" id="NQJD01000006">
    <property type="protein sequence ID" value="TAA75477.1"/>
    <property type="molecule type" value="Genomic_DNA"/>
</dbReference>
<comment type="subunit">
    <text evidence="3 7">Homodecamer; pentamer of dimers.</text>
</comment>
<keyword evidence="7 10" id="KW-0479">Metal-binding</keyword>
<keyword evidence="12" id="KW-1185">Reference proteome</keyword>
<dbReference type="GO" id="GO:0003864">
    <property type="term" value="F:3-methyl-2-oxobutanoate hydroxymethyltransferase activity"/>
    <property type="evidence" value="ECO:0007669"/>
    <property type="project" value="UniProtKB-UniRule"/>
</dbReference>
<keyword evidence="7 10" id="KW-0460">Magnesium</keyword>
<dbReference type="GO" id="GO:0000287">
    <property type="term" value="F:magnesium ion binding"/>
    <property type="evidence" value="ECO:0007669"/>
    <property type="project" value="TreeGrafter"/>
</dbReference>
<comment type="subcellular location">
    <subcellularLocation>
        <location evidence="7">Cytoplasm</location>
    </subcellularLocation>
</comment>
<dbReference type="PANTHER" id="PTHR20881">
    <property type="entry name" value="3-METHYL-2-OXOBUTANOATE HYDROXYMETHYLTRANSFERASE"/>
    <property type="match status" value="1"/>
</dbReference>
<keyword evidence="7" id="KW-0963">Cytoplasm</keyword>
<comment type="pathway">
    <text evidence="1 7">Cofactor biosynthesis; (R)-pantothenate biosynthesis; (R)-pantoate from 3-methyl-2-oxobutanoate: step 1/2.</text>
</comment>
<gene>
    <name evidence="7" type="primary">panB</name>
    <name evidence="11" type="ORF">CDV28_10632</name>
</gene>
<dbReference type="InterPro" id="IPR015813">
    <property type="entry name" value="Pyrv/PenolPyrv_kinase-like_dom"/>
</dbReference>
<feature type="binding site" evidence="7 10">
    <location>
        <position position="137"/>
    </location>
    <ligand>
        <name>Mg(2+)</name>
        <dbReference type="ChEBI" id="CHEBI:18420"/>
    </ligand>
</feature>
<dbReference type="CDD" id="cd06557">
    <property type="entry name" value="KPHMT-like"/>
    <property type="match status" value="1"/>
</dbReference>
<dbReference type="GO" id="GO:0032259">
    <property type="term" value="P:methylation"/>
    <property type="evidence" value="ECO:0007669"/>
    <property type="project" value="UniProtKB-KW"/>
</dbReference>
<evidence type="ECO:0000256" key="1">
    <source>
        <dbReference type="ARBA" id="ARBA00005033"/>
    </source>
</evidence>
<comment type="caution">
    <text evidence="11">The sequence shown here is derived from an EMBL/GenBank/DDBJ whole genome shotgun (WGS) entry which is preliminary data.</text>
</comment>
<dbReference type="NCBIfam" id="NF001452">
    <property type="entry name" value="PRK00311.1"/>
    <property type="match status" value="1"/>
</dbReference>
<feature type="binding site" evidence="7 9">
    <location>
        <position position="105"/>
    </location>
    <ligand>
        <name>3-methyl-2-oxobutanoate</name>
        <dbReference type="ChEBI" id="CHEBI:11851"/>
    </ligand>
</feature>
<dbReference type="HAMAP" id="MF_00156">
    <property type="entry name" value="PanB"/>
    <property type="match status" value="1"/>
</dbReference>
<evidence type="ECO:0000313" key="12">
    <source>
        <dbReference type="Proteomes" id="UP000316238"/>
    </source>
</evidence>
<dbReference type="InterPro" id="IPR040442">
    <property type="entry name" value="Pyrv_kinase-like_dom_sf"/>
</dbReference>
<sequence>MSARCAVTIHLLASFCEKIYSCMNTITVKDFRERKGGQRLSVLTAYDASMARLLDSAGADALLVGDSLGMVVLGYDSTLPVTMEQMLHHAGAVSRGTTRALVLADMPFGSYQISVEQAVANGVRFIKEAGCGAVKLEGGAEVCEAVQALVQAGVPVMGHIGLTPQTAGQLGGYKVQGKNIAAARKLLADAKALAAAGVFSIVLEAVPAHLSEIITQSVAVPTIGIGAGPGCDGQVLVTNDLLGLFEKFTPKFVKQYANLAPVIQEAVRNFLSEVEKGTFPGPEHSFGGGEDFISNLLEES</sequence>